<gene>
    <name evidence="1" type="ORF">CEY02_20695</name>
</gene>
<sequence>MEAMTITLHLNGKKKKFSTPSFITGALFRTAVEVTEDFESNDPERLYTSAQSEFICEVFGNKFTAEEFEQGIDSRLLTRTIYATANYVIGNIVEASKILNHETAEEAEPGE</sequence>
<dbReference type="InterPro" id="IPR057006">
    <property type="entry name" value="Phage_TAC_19"/>
</dbReference>
<name>A0A2A5IEG0_BACPU</name>
<proteinExistence type="predicted"/>
<organism evidence="1 2">
    <name type="scientific">Bacillus pumilus</name>
    <name type="common">Bacillus mesentericus</name>
    <dbReference type="NCBI Taxonomy" id="1408"/>
    <lineage>
        <taxon>Bacteria</taxon>
        <taxon>Bacillati</taxon>
        <taxon>Bacillota</taxon>
        <taxon>Bacilli</taxon>
        <taxon>Bacillales</taxon>
        <taxon>Bacillaceae</taxon>
        <taxon>Bacillus</taxon>
    </lineage>
</organism>
<dbReference type="NCBIfam" id="NF047360">
    <property type="entry name" value="tail_chap_PVL"/>
    <property type="match status" value="1"/>
</dbReference>
<dbReference type="OrthoDB" id="2915540at2"/>
<reference evidence="1 2" key="1">
    <citation type="submission" date="2017-06" db="EMBL/GenBank/DDBJ databases">
        <title>Draft Genome Sequence of Bacillus sp Strain 36R Isolated from saline sediment at Atanasia, Sonora, Mexico.</title>
        <authorList>
            <person name="Sanchez Diaz R."/>
            <person name="Quiroz Macias M.E."/>
            <person name="Ibarra Gamez J.C."/>
            <person name="Enciso Ibarra J."/>
            <person name="Gomez Gil B."/>
            <person name="Galaviz Silva L."/>
        </authorList>
    </citation>
    <scope>NUCLEOTIDE SEQUENCE [LARGE SCALE GENOMIC DNA]</scope>
    <source>
        <strain evidence="1 2">36R_ATNSAL</strain>
    </source>
</reference>
<dbReference type="AlphaFoldDB" id="A0A2A5IEG0"/>
<comment type="caution">
    <text evidence="1">The sequence shown here is derived from an EMBL/GenBank/DDBJ whole genome shotgun (WGS) entry which is preliminary data.</text>
</comment>
<protein>
    <submittedName>
        <fullName evidence="1">Uncharacterized protein</fullName>
    </submittedName>
</protein>
<evidence type="ECO:0000313" key="1">
    <source>
        <dbReference type="EMBL" id="PCK15496.1"/>
    </source>
</evidence>
<dbReference type="EMBL" id="NKHG01000222">
    <property type="protein sequence ID" value="PCK15496.1"/>
    <property type="molecule type" value="Genomic_DNA"/>
</dbReference>
<evidence type="ECO:0000313" key="2">
    <source>
        <dbReference type="Proteomes" id="UP000228754"/>
    </source>
</evidence>
<dbReference type="Pfam" id="PF23857">
    <property type="entry name" value="Phage_TAC_19"/>
    <property type="match status" value="1"/>
</dbReference>
<dbReference type="Proteomes" id="UP000228754">
    <property type="component" value="Unassembled WGS sequence"/>
</dbReference>
<accession>A0A2A5IEG0</accession>